<reference evidence="1" key="2">
    <citation type="submission" date="2015-03" db="EMBL/GenBank/DDBJ databases">
        <authorList>
            <person name="Chow C.-E.T."/>
            <person name="Winget D.M."/>
            <person name="White R.A.III."/>
            <person name="Hallam S.J."/>
            <person name="Suttle C.A."/>
        </authorList>
    </citation>
    <scope>NUCLEOTIDE SEQUENCE</scope>
    <source>
        <strain evidence="1">Anoxic3_3</strain>
    </source>
</reference>
<proteinExistence type="predicted"/>
<reference evidence="1" key="1">
    <citation type="journal article" date="2015" name="Front. Microbiol.">
        <title>Combining genomic sequencing methods to explore viral diversity and reveal potential virus-host interactions.</title>
        <authorList>
            <person name="Chow C.E."/>
            <person name="Winget D.M."/>
            <person name="White R.A.III."/>
            <person name="Hallam S.J."/>
            <person name="Suttle C.A."/>
        </authorList>
    </citation>
    <scope>NUCLEOTIDE SEQUENCE</scope>
    <source>
        <strain evidence="1">Anoxic3_3</strain>
    </source>
</reference>
<protein>
    <submittedName>
        <fullName evidence="1">Uncharacterized protein</fullName>
    </submittedName>
</protein>
<name>A0A0F7L3G4_9VIRU</name>
<organism evidence="1">
    <name type="scientific">uncultured marine virus</name>
    <dbReference type="NCBI Taxonomy" id="186617"/>
    <lineage>
        <taxon>Viruses</taxon>
        <taxon>environmental samples</taxon>
    </lineage>
</organism>
<dbReference type="EMBL" id="KR029578">
    <property type="protein sequence ID" value="AKH46033.1"/>
    <property type="molecule type" value="Genomic_DNA"/>
</dbReference>
<evidence type="ECO:0000313" key="1">
    <source>
        <dbReference type="EMBL" id="AKH46033.1"/>
    </source>
</evidence>
<sequence>MIFMTRNELLTKTFDAIIALAKSNALTGKYDNMRFQLCKKDYKLFTEQEKALLYKTEKLSRHYVEDRGVQRAKLNNLLKQILVDEPDPNRYPPG</sequence>
<accession>A0A0F7L3G4</accession>